<dbReference type="EMBL" id="DS995751">
    <property type="protein sequence ID" value="EGE06724.1"/>
    <property type="molecule type" value="Genomic_DNA"/>
</dbReference>
<dbReference type="HOGENOM" id="CLU_1696784_0_0_1"/>
<dbReference type="eggNOG" id="ENOG502RP54">
    <property type="taxonomic scope" value="Eukaryota"/>
</dbReference>
<dbReference type="Proteomes" id="UP000009169">
    <property type="component" value="Unassembled WGS sequence"/>
</dbReference>
<keyword evidence="2" id="KW-1185">Reference proteome</keyword>
<protein>
    <submittedName>
        <fullName evidence="1">Uncharacterized protein</fullName>
    </submittedName>
</protein>
<gene>
    <name evidence="1" type="ORF">TEQG_05719</name>
</gene>
<evidence type="ECO:0000313" key="2">
    <source>
        <dbReference type="Proteomes" id="UP000009169"/>
    </source>
</evidence>
<dbReference type="VEuPathDB" id="FungiDB:TEQG_05719"/>
<evidence type="ECO:0000313" key="1">
    <source>
        <dbReference type="EMBL" id="EGE06724.1"/>
    </source>
</evidence>
<organism evidence="1 2">
    <name type="scientific">Trichophyton equinum (strain ATCC MYA-4606 / CBS 127.97)</name>
    <name type="common">Horse ringworm fungus</name>
    <dbReference type="NCBI Taxonomy" id="559882"/>
    <lineage>
        <taxon>Eukaryota</taxon>
        <taxon>Fungi</taxon>
        <taxon>Dikarya</taxon>
        <taxon>Ascomycota</taxon>
        <taxon>Pezizomycotina</taxon>
        <taxon>Eurotiomycetes</taxon>
        <taxon>Eurotiomycetidae</taxon>
        <taxon>Onygenales</taxon>
        <taxon>Arthrodermataceae</taxon>
        <taxon>Trichophyton</taxon>
    </lineage>
</organism>
<proteinExistence type="predicted"/>
<accession>F2PXV6</accession>
<reference evidence="2" key="1">
    <citation type="journal article" date="2012" name="MBio">
        <title>Comparative genome analysis of Trichophyton rubrum and related dermatophytes reveals candidate genes involved in infection.</title>
        <authorList>
            <person name="Martinez D.A."/>
            <person name="Oliver B.G."/>
            <person name="Graeser Y."/>
            <person name="Goldberg J.M."/>
            <person name="Li W."/>
            <person name="Martinez-Rossi N.M."/>
            <person name="Monod M."/>
            <person name="Shelest E."/>
            <person name="Barton R.C."/>
            <person name="Birch E."/>
            <person name="Brakhage A.A."/>
            <person name="Chen Z."/>
            <person name="Gurr S.J."/>
            <person name="Heiman D."/>
            <person name="Heitman J."/>
            <person name="Kosti I."/>
            <person name="Rossi A."/>
            <person name="Saif S."/>
            <person name="Samalova M."/>
            <person name="Saunders C.W."/>
            <person name="Shea T."/>
            <person name="Summerbell R.C."/>
            <person name="Xu J."/>
            <person name="Young S."/>
            <person name="Zeng Q."/>
            <person name="Birren B.W."/>
            <person name="Cuomo C.A."/>
            <person name="White T.C."/>
        </authorList>
    </citation>
    <scope>NUCLEOTIDE SEQUENCE [LARGE SCALE GENOMIC DNA]</scope>
    <source>
        <strain evidence="2">ATCC MYA-4606 / CBS 127.97</strain>
    </source>
</reference>
<sequence>MSAHRKMARIECRSDICLNEECRSTKTCGSTSDCGNGKVCRFTTVSSNVNTIERTVRVCGTPDVSKYGEDCESDADCGVYRYPTEEELREQRRKGSKSGGGLLGGLLSGGGQCCAGLCLLPKTLHADKTFNGWPCRTDTHCRSGHCKSSTFKDDKLTIKTCANKETQS</sequence>
<name>F2PXV6_TRIEC</name>
<dbReference type="AlphaFoldDB" id="F2PXV6"/>